<dbReference type="SUPFAM" id="SSF55048">
    <property type="entry name" value="Probable ACP-binding domain of malonyl-CoA ACP transacylase"/>
    <property type="match status" value="1"/>
</dbReference>
<dbReference type="InterPro" id="IPR011032">
    <property type="entry name" value="GroES-like_sf"/>
</dbReference>
<reference evidence="11" key="1">
    <citation type="submission" date="2019-07" db="EMBL/GenBank/DDBJ databases">
        <title>Hyphodiscus hymeniophilus genome sequencing and assembly.</title>
        <authorList>
            <person name="Kramer G."/>
            <person name="Nodwell J."/>
        </authorList>
    </citation>
    <scope>NUCLEOTIDE SEQUENCE</scope>
    <source>
        <strain evidence="11">ATCC 34498</strain>
    </source>
</reference>
<dbReference type="InterPro" id="IPR049900">
    <property type="entry name" value="PKS_mFAS_DH"/>
</dbReference>
<organism evidence="11 12">
    <name type="scientific">Hyphodiscus hymeniophilus</name>
    <dbReference type="NCBI Taxonomy" id="353542"/>
    <lineage>
        <taxon>Eukaryota</taxon>
        <taxon>Fungi</taxon>
        <taxon>Dikarya</taxon>
        <taxon>Ascomycota</taxon>
        <taxon>Pezizomycotina</taxon>
        <taxon>Leotiomycetes</taxon>
        <taxon>Helotiales</taxon>
        <taxon>Hyphodiscaceae</taxon>
        <taxon>Hyphodiscus</taxon>
    </lineage>
</organism>
<dbReference type="PROSITE" id="PS52019">
    <property type="entry name" value="PKS_MFAS_DH"/>
    <property type="match status" value="1"/>
</dbReference>
<dbReference type="Pfam" id="PF02801">
    <property type="entry name" value="Ketoacyl-synt_C"/>
    <property type="match status" value="1"/>
</dbReference>
<evidence type="ECO:0000256" key="4">
    <source>
        <dbReference type="ARBA" id="ARBA00022857"/>
    </source>
</evidence>
<evidence type="ECO:0000313" key="11">
    <source>
        <dbReference type="EMBL" id="KAG0644956.1"/>
    </source>
</evidence>
<dbReference type="Gene3D" id="3.40.50.720">
    <property type="entry name" value="NAD(P)-binding Rossmann-like Domain"/>
    <property type="match status" value="1"/>
</dbReference>
<dbReference type="InterPro" id="IPR050091">
    <property type="entry name" value="PKS_NRPS_Biosynth_Enz"/>
</dbReference>
<name>A0A9P6SPD2_9HELO</name>
<evidence type="ECO:0000256" key="8">
    <source>
        <dbReference type="SAM" id="MobiDB-lite"/>
    </source>
</evidence>
<evidence type="ECO:0000256" key="2">
    <source>
        <dbReference type="ARBA" id="ARBA00022553"/>
    </source>
</evidence>
<dbReference type="Gene3D" id="3.40.366.10">
    <property type="entry name" value="Malonyl-Coenzyme A Acyl Carrier Protein, domain 2"/>
    <property type="match status" value="1"/>
</dbReference>
<dbReference type="InterPro" id="IPR002364">
    <property type="entry name" value="Quin_OxRdtase/zeta-crystal_CS"/>
</dbReference>
<dbReference type="Pfam" id="PF00109">
    <property type="entry name" value="ketoacyl-synt"/>
    <property type="match status" value="1"/>
</dbReference>
<dbReference type="InterPro" id="IPR016039">
    <property type="entry name" value="Thiolase-like"/>
</dbReference>
<dbReference type="InterPro" id="IPR020807">
    <property type="entry name" value="PKS_DH"/>
</dbReference>
<keyword evidence="6" id="KW-0012">Acyltransferase</keyword>
<dbReference type="OrthoDB" id="329835at2759"/>
<dbReference type="InterPro" id="IPR042104">
    <property type="entry name" value="PKS_dehydratase_sf"/>
</dbReference>
<dbReference type="InterPro" id="IPR049552">
    <property type="entry name" value="PKS_DH_N"/>
</dbReference>
<keyword evidence="2" id="KW-0597">Phosphoprotein</keyword>
<dbReference type="PANTHER" id="PTHR43775:SF50">
    <property type="entry name" value="HIGHLY REDUCING POLYKETIDE SYNTHASE SRDA"/>
    <property type="match status" value="1"/>
</dbReference>
<dbReference type="PROSITE" id="PS01162">
    <property type="entry name" value="QOR_ZETA_CRYSTAL"/>
    <property type="match status" value="1"/>
</dbReference>
<accession>A0A9P6SPD2</accession>
<dbReference type="InterPro" id="IPR020841">
    <property type="entry name" value="PKS_Beta-ketoAc_synthase_dom"/>
</dbReference>
<dbReference type="SMART" id="SM00827">
    <property type="entry name" value="PKS_AT"/>
    <property type="match status" value="1"/>
</dbReference>
<protein>
    <submittedName>
        <fullName evidence="11">Reducing polyketide synthase</fullName>
    </submittedName>
</protein>
<keyword evidence="1" id="KW-0596">Phosphopantetheine</keyword>
<dbReference type="EMBL" id="VNKQ01000021">
    <property type="protein sequence ID" value="KAG0644956.1"/>
    <property type="molecule type" value="Genomic_DNA"/>
</dbReference>
<keyword evidence="4" id="KW-0521">NADP</keyword>
<dbReference type="Proteomes" id="UP000785200">
    <property type="component" value="Unassembled WGS sequence"/>
</dbReference>
<comment type="caution">
    <text evidence="11">The sequence shown here is derived from an EMBL/GenBank/DDBJ whole genome shotgun (WGS) entry which is preliminary data.</text>
</comment>
<dbReference type="Pfam" id="PF21089">
    <property type="entry name" value="PKS_DH_N"/>
    <property type="match status" value="1"/>
</dbReference>
<dbReference type="GO" id="GO:0016491">
    <property type="term" value="F:oxidoreductase activity"/>
    <property type="evidence" value="ECO:0007669"/>
    <property type="project" value="InterPro"/>
</dbReference>
<keyword evidence="12" id="KW-1185">Reference proteome</keyword>
<feature type="active site" description="Proton acceptor; for dehydratase activity" evidence="7">
    <location>
        <position position="845"/>
    </location>
</feature>
<evidence type="ECO:0000259" key="10">
    <source>
        <dbReference type="PROSITE" id="PS52019"/>
    </source>
</evidence>
<feature type="region of interest" description="N-terminal hotdog fold" evidence="7">
    <location>
        <begin position="813"/>
        <end position="948"/>
    </location>
</feature>
<evidence type="ECO:0000259" key="9">
    <source>
        <dbReference type="PROSITE" id="PS52004"/>
    </source>
</evidence>
<dbReference type="SMART" id="SM00822">
    <property type="entry name" value="PKS_KR"/>
    <property type="match status" value="1"/>
</dbReference>
<evidence type="ECO:0000256" key="5">
    <source>
        <dbReference type="ARBA" id="ARBA00023268"/>
    </source>
</evidence>
<feature type="active site" description="Proton donor; for dehydratase activity" evidence="7">
    <location>
        <position position="1031"/>
    </location>
</feature>
<dbReference type="InterPro" id="IPR016035">
    <property type="entry name" value="Acyl_Trfase/lysoPLipase"/>
</dbReference>
<dbReference type="Gene3D" id="3.40.47.10">
    <property type="match status" value="3"/>
</dbReference>
<dbReference type="InterPro" id="IPR001227">
    <property type="entry name" value="Ac_transferase_dom_sf"/>
</dbReference>
<feature type="region of interest" description="Disordered" evidence="8">
    <location>
        <begin position="1"/>
        <end position="31"/>
    </location>
</feature>
<dbReference type="Pfam" id="PF08240">
    <property type="entry name" value="ADH_N"/>
    <property type="match status" value="1"/>
</dbReference>
<evidence type="ECO:0000313" key="12">
    <source>
        <dbReference type="Proteomes" id="UP000785200"/>
    </source>
</evidence>
<dbReference type="PROSITE" id="PS52004">
    <property type="entry name" value="KS3_2"/>
    <property type="match status" value="1"/>
</dbReference>
<dbReference type="GO" id="GO:0008270">
    <property type="term" value="F:zinc ion binding"/>
    <property type="evidence" value="ECO:0007669"/>
    <property type="project" value="InterPro"/>
</dbReference>
<dbReference type="InterPro" id="IPR013149">
    <property type="entry name" value="ADH-like_C"/>
</dbReference>
<dbReference type="InterPro" id="IPR049551">
    <property type="entry name" value="PKS_DH_C"/>
</dbReference>
<dbReference type="PANTHER" id="PTHR43775">
    <property type="entry name" value="FATTY ACID SYNTHASE"/>
    <property type="match status" value="1"/>
</dbReference>
<keyword evidence="3" id="KW-0808">Transferase</keyword>
<dbReference type="SUPFAM" id="SSF53901">
    <property type="entry name" value="Thiolase-like"/>
    <property type="match status" value="1"/>
</dbReference>
<dbReference type="InterPro" id="IPR057326">
    <property type="entry name" value="KR_dom"/>
</dbReference>
<dbReference type="Pfam" id="PF00107">
    <property type="entry name" value="ADH_zinc_N"/>
    <property type="match status" value="1"/>
</dbReference>
<feature type="domain" description="PKS/mFAS DH" evidence="10">
    <location>
        <begin position="813"/>
        <end position="1120"/>
    </location>
</feature>
<evidence type="ECO:0000256" key="6">
    <source>
        <dbReference type="ARBA" id="ARBA00023315"/>
    </source>
</evidence>
<dbReference type="Gene3D" id="3.90.180.10">
    <property type="entry name" value="Medium-chain alcohol dehydrogenases, catalytic domain"/>
    <property type="match status" value="1"/>
</dbReference>
<dbReference type="GO" id="GO:0006633">
    <property type="term" value="P:fatty acid biosynthetic process"/>
    <property type="evidence" value="ECO:0007669"/>
    <property type="project" value="TreeGrafter"/>
</dbReference>
<dbReference type="SUPFAM" id="SSF50129">
    <property type="entry name" value="GroES-like"/>
    <property type="match status" value="1"/>
</dbReference>
<dbReference type="Pfam" id="PF00698">
    <property type="entry name" value="Acyl_transf_1"/>
    <property type="match status" value="1"/>
</dbReference>
<dbReference type="SUPFAM" id="SSF51735">
    <property type="entry name" value="NAD(P)-binding Rossmann-fold domains"/>
    <property type="match status" value="2"/>
</dbReference>
<feature type="region of interest" description="C-terminal hotdog fold" evidence="7">
    <location>
        <begin position="963"/>
        <end position="1120"/>
    </location>
</feature>
<dbReference type="CDD" id="cd00833">
    <property type="entry name" value="PKS"/>
    <property type="match status" value="1"/>
</dbReference>
<dbReference type="SMART" id="SM00825">
    <property type="entry name" value="PKS_KS"/>
    <property type="match status" value="1"/>
</dbReference>
<dbReference type="Pfam" id="PF14765">
    <property type="entry name" value="PS-DH"/>
    <property type="match status" value="1"/>
</dbReference>
<proteinExistence type="predicted"/>
<dbReference type="InterPro" id="IPR013968">
    <property type="entry name" value="PKS_KR"/>
</dbReference>
<dbReference type="CDD" id="cd05195">
    <property type="entry name" value="enoyl_red"/>
    <property type="match status" value="1"/>
</dbReference>
<dbReference type="InterPro" id="IPR020843">
    <property type="entry name" value="ER"/>
</dbReference>
<dbReference type="InterPro" id="IPR014030">
    <property type="entry name" value="Ketoacyl_synth_N"/>
</dbReference>
<evidence type="ECO:0000256" key="3">
    <source>
        <dbReference type="ARBA" id="ARBA00022679"/>
    </source>
</evidence>
<dbReference type="Pfam" id="PF08659">
    <property type="entry name" value="KR"/>
    <property type="match status" value="1"/>
</dbReference>
<evidence type="ECO:0000256" key="7">
    <source>
        <dbReference type="PROSITE-ProRule" id="PRU01363"/>
    </source>
</evidence>
<feature type="compositionally biased region" description="Polar residues" evidence="8">
    <location>
        <begin position="11"/>
        <end position="30"/>
    </location>
</feature>
<dbReference type="SMART" id="SM00826">
    <property type="entry name" value="PKS_DH"/>
    <property type="match status" value="1"/>
</dbReference>
<feature type="domain" description="Ketosynthase family 3 (KS3)" evidence="9">
    <location>
        <begin position="35"/>
        <end position="408"/>
    </location>
</feature>
<sequence>MAPSGGRYEHNSSTGMESKVPSNSSWTSVTPPMEDDPIVIVGVGCRLPGAVSSASELWDLLKEGRSGQCDFPKSRLNIESFYHKGGLHPGSISMKGGYFLDDDISQFENGVFGINNLEATYMDPQQRKLLEVVYECFENSGSTLEEVSGKNIGCYVGSFGIDFQMMQARDPDLALDTACSSSLYCLHVACQALANNECDGAIVAAANLLQGPDQQIAIMKVGVLSPTSTCHVFDAAADGYGRGEGVNALNGNTPGITTPSVKGQEAVIRKAYQAAGLDFSQTGYVECHGTGTAVGDPIEVQALANVFSKTREPGNPLLIGSVKSNLGHAEAASGLSSIIKTALILQHGQIPPTVGITRINPKMEKPVPDTDEQSFLIPFSGTSQASLEKQIAAFSNLEAEATQMTLKESLQSTELVSGRKGHDLHDFAFIFTGQGAQWAGMGKELYQRFPQFRAVIEDMNQALQDIPERPDWQLQDVLQEIPEGSSINDPTFAQPLVTAIQVGMVELLTGWGIKPSAVLGHSSGEMAAAFAAGILTARQAILVAHYRGYCALQCKVEGGMLAAALSPVQAEAEIAECSVEGKVAVACLNSAESVTISGELDAITLLHAHLKSKKVLCKKLDTGNRAYHSSLMREVTGLFEDLVTSAIGPTQPPVSDVEMISSVTEGQISEAVGGRYFRLNAELPVKFAGGLEFMLANRPAHLIEIGPHCALETPIKQTLKKMGLDDNSVTYSSALTRGKNAVGCLFALAGKLFISGYPVRLDKVNDAAFPSASYATKRSLFAQMPSFQWSYSDLPVAEPRASKEFRLRHFVRHDLQGSQVPGGSGSEVIWRNMLNMKDIGWMKDHKLDEKIVFPGAGYLAMAIEVIGQEFESAGRTLQRVSLRDVNILAPLALIADGGTLELFTTMRSHRLSAVSVSKIWRQFEICSVEGESRSQHVVGWVSGEARSKDIVSSFDSTTKAGEFTKGNSNSWYNRFIALGLNFGEAFQSLQDIRTPKGNSSNRAIARTVPGIGQRETDISQSRYILHPVLIDAILQTAIIASAAGQIDKVSAKVPVAFGTVELDIDAARQCTDVTTIEAAAFLTGVSTVRSQGELRDDGKGSIIMKMSDVRLTSYYGASRLGSSSERQPIQRALWGADLIYMLESNPKQLQELFRTSHLWNQLAGGDAIRRVLELMTRKNPRMHILRITSTMNDQASLFPTGGGKMCYKSYQVAGFHAKELKISDRVDEEGAVLATDSHYEGPYDLVLLDNTINGDDEQLSAMTDAVQHRLAANGIIVALGSDVDWKTPFSNHVQASVPDTESILHLAVKSLEEEKENKSGFGHVILVHGNRDLFFTEALAKKLQQSDHRTDMLRLGDVTDEALATKASIICTFELDRPYLAYSTDEEFRAIQRMVDTAHDIIWLTAGNVTKGLRPEFSVVTVWRPTQDIDFSVNSILSLLKNTTRSFGQDLEFAQREKCVYINRFEVDDTLNTVFRQGQENEKKSVPLKEAKPCALQIDQAGSFDRISFKSDDSAKTSLPPDFVQINVQSVGLNAKDVYVLAGKVETKNGTCTLEYSGVVERVGSDVTSVCSRDRVVTLVPGHFRTSERCPAWACRKLEDDEDYNVMSTLPVAFMTSLYGLRYCARLARGETVLIHSGAGGLGMAAIQIAKYLGAEVFATASTEDKVGFLVEKLGVRRDHIFSSRDSSFVDGIMAATGGNGVDVVLNSLTGDLLHESLKVCAMFGRFIEVFLKNLTISAFDLSELYYHDSIGARNQFGSLFTEVMDLYRQRKISSVMKPKVFDISELTQALRHFSTTTRLGKIAVSLRNEDSMVDFVPAKYKTSFDPEKAYLLTGGLGGLGKSITSWMRSRGAAKFVFLTRSGTKKPAAERHVRELMDGGADVLVVEGDVCNQQDVERAVAMVTAPLGGVIQAAMGLDEALVSSMSNASWHNGLRPKLQGTWNLHNAIRGRDSELDFFLMTSSISGSIGSATEANYCAANTFLNNFARYRRSLGLPAITIGLGMITGLGYVHNNPDIEKLLLRRGHQSLTEDELLQIIDISLASCGSAQDLLDDPLAASHVLTGLDPALLKEARDHGIGEIIGILEDPRSRSLGVSPVDESSESGVGSDRSLPKALVQAMSVNVDKSGTSILDAIISLARKSLYQI</sequence>
<dbReference type="GO" id="GO:0044550">
    <property type="term" value="P:secondary metabolite biosynthetic process"/>
    <property type="evidence" value="ECO:0007669"/>
    <property type="project" value="TreeGrafter"/>
</dbReference>
<evidence type="ECO:0000256" key="1">
    <source>
        <dbReference type="ARBA" id="ARBA00022450"/>
    </source>
</evidence>
<dbReference type="InterPro" id="IPR036291">
    <property type="entry name" value="NAD(P)-bd_dom_sf"/>
</dbReference>
<dbReference type="SUPFAM" id="SSF52151">
    <property type="entry name" value="FabD/lysophospholipase-like"/>
    <property type="match status" value="1"/>
</dbReference>
<dbReference type="InterPro" id="IPR013154">
    <property type="entry name" value="ADH-like_N"/>
</dbReference>
<keyword evidence="5" id="KW-0511">Multifunctional enzyme</keyword>
<dbReference type="InterPro" id="IPR014031">
    <property type="entry name" value="Ketoacyl_synth_C"/>
</dbReference>
<gene>
    <name evidence="11" type="ORF">D0Z07_9321</name>
</gene>
<dbReference type="InterPro" id="IPR016036">
    <property type="entry name" value="Malonyl_transacylase_ACP-bd"/>
</dbReference>
<dbReference type="SMART" id="SM00829">
    <property type="entry name" value="PKS_ER"/>
    <property type="match status" value="1"/>
</dbReference>
<dbReference type="InterPro" id="IPR014043">
    <property type="entry name" value="Acyl_transferase_dom"/>
</dbReference>
<dbReference type="GO" id="GO:0004312">
    <property type="term" value="F:fatty acid synthase activity"/>
    <property type="evidence" value="ECO:0007669"/>
    <property type="project" value="TreeGrafter"/>
</dbReference>
<dbReference type="Gene3D" id="3.10.129.110">
    <property type="entry name" value="Polyketide synthase dehydratase"/>
    <property type="match status" value="1"/>
</dbReference>